<evidence type="ECO:0000313" key="3">
    <source>
        <dbReference type="Proteomes" id="UP000019322"/>
    </source>
</evidence>
<dbReference type="AlphaFoldDB" id="A0AA86AQ85"/>
<feature type="domain" description="Methyltransferase type 11" evidence="1">
    <location>
        <begin position="89"/>
        <end position="139"/>
    </location>
</feature>
<organism evidence="2 3">
    <name type="scientific">Sulfurospirillum multivorans (strain DM 12446 / JCM 15788 / NBRC 109480)</name>
    <dbReference type="NCBI Taxonomy" id="1150621"/>
    <lineage>
        <taxon>Bacteria</taxon>
        <taxon>Pseudomonadati</taxon>
        <taxon>Campylobacterota</taxon>
        <taxon>Epsilonproteobacteria</taxon>
        <taxon>Campylobacterales</taxon>
        <taxon>Sulfurospirillaceae</taxon>
        <taxon>Sulfurospirillum</taxon>
    </lineage>
</organism>
<dbReference type="CDD" id="cd02440">
    <property type="entry name" value="AdoMet_MTases"/>
    <property type="match status" value="1"/>
</dbReference>
<proteinExistence type="predicted"/>
<dbReference type="RefSeq" id="WP_025346240.1">
    <property type="nucleotide sequence ID" value="NZ_CP007201.1"/>
</dbReference>
<gene>
    <name evidence="2" type="ORF">SMUL_3188</name>
</gene>
<dbReference type="GO" id="GO:0008757">
    <property type="term" value="F:S-adenosylmethionine-dependent methyltransferase activity"/>
    <property type="evidence" value="ECO:0007669"/>
    <property type="project" value="InterPro"/>
</dbReference>
<dbReference type="Gene3D" id="3.40.50.150">
    <property type="entry name" value="Vaccinia Virus protein VP39"/>
    <property type="match status" value="1"/>
</dbReference>
<evidence type="ECO:0000313" key="2">
    <source>
        <dbReference type="EMBL" id="AHJ14414.1"/>
    </source>
</evidence>
<dbReference type="InterPro" id="IPR029063">
    <property type="entry name" value="SAM-dependent_MTases_sf"/>
</dbReference>
<accession>A0AA86AQ85</accession>
<dbReference type="EMBL" id="CP007201">
    <property type="protein sequence ID" value="AHJ14414.1"/>
    <property type="molecule type" value="Genomic_DNA"/>
</dbReference>
<dbReference type="KEGG" id="smul:SMUL_3188"/>
<evidence type="ECO:0000259" key="1">
    <source>
        <dbReference type="Pfam" id="PF08241"/>
    </source>
</evidence>
<dbReference type="Proteomes" id="UP000019322">
    <property type="component" value="Chromosome"/>
</dbReference>
<dbReference type="SUPFAM" id="SSF53335">
    <property type="entry name" value="S-adenosyl-L-methionine-dependent methyltransferases"/>
    <property type="match status" value="1"/>
</dbReference>
<sequence>MNRYCPICQQNSESFKPFGHIARDDAMCPICGAVERHRLSWLFLEKKITPQEYKNKKMLHIAPENVLKNKFGTIFGEENYITADLTDKRVKVKMDITNIAYPHESFDCIFCSHVLEHIVDDRKAMKELHRVLKNDGWAILLVPIVSKGKTEEDFSVVTKEERMKHYGDPDHVRNYGIDYKNRLEECGWSVEVICAKDFLDAQQITLMGITKASGEIYFCTKG</sequence>
<dbReference type="Pfam" id="PF08241">
    <property type="entry name" value="Methyltransf_11"/>
    <property type="match status" value="1"/>
</dbReference>
<reference evidence="2 3" key="1">
    <citation type="journal article" date="2014" name="Environ. Microbiol.">
        <title>Insights into organohalide respiration and the versatile catabolism of Sulfurospirillum multivorans gained from comparative genomics and physiological studies.</title>
        <authorList>
            <person name="Goris T."/>
            <person name="Schubert T."/>
            <person name="Gadkari J."/>
            <person name="Wubet T."/>
            <person name="Tarkka M."/>
            <person name="Buscot F."/>
            <person name="Adrian L."/>
            <person name="Diekert G."/>
        </authorList>
    </citation>
    <scope>NUCLEOTIDE SEQUENCE [LARGE SCALE GENOMIC DNA]</scope>
    <source>
        <strain evidence="3">DM 12446 / JCM 15788 / NBRC 109480</strain>
    </source>
</reference>
<protein>
    <submittedName>
        <fullName evidence="2">Glycosyltransferase</fullName>
    </submittedName>
</protein>
<name>A0AA86AQ85_SULMK</name>
<dbReference type="InterPro" id="IPR013216">
    <property type="entry name" value="Methyltransf_11"/>
</dbReference>